<accession>A0AAP0P5D5</accession>
<dbReference type="AlphaFoldDB" id="A0AAP0P5D5"/>
<feature type="compositionally biased region" description="Basic and acidic residues" evidence="1">
    <location>
        <begin position="64"/>
        <end position="74"/>
    </location>
</feature>
<organism evidence="2 3">
    <name type="scientific">Stephania japonica</name>
    <dbReference type="NCBI Taxonomy" id="461633"/>
    <lineage>
        <taxon>Eukaryota</taxon>
        <taxon>Viridiplantae</taxon>
        <taxon>Streptophyta</taxon>
        <taxon>Embryophyta</taxon>
        <taxon>Tracheophyta</taxon>
        <taxon>Spermatophyta</taxon>
        <taxon>Magnoliopsida</taxon>
        <taxon>Ranunculales</taxon>
        <taxon>Menispermaceae</taxon>
        <taxon>Menispermoideae</taxon>
        <taxon>Cissampelideae</taxon>
        <taxon>Stephania</taxon>
    </lineage>
</organism>
<sequence>MQEVRSSKKAEKRAKLTKKALYDTLERSQNIGITINDCSYSSSFNRAGQDEKRKKGKKVMTNLPRKEVAAHDTLDIGNSNSSDSSNCEEDGEMNPSSPIKEPSKMVKRKEKTSSSQKEKKGIRGPTRLAMIAVNAPRLTLTFNDKGQEIGKSSNKFASYIGVIVREHVPVTIKDWHKVDSITKEAL</sequence>
<gene>
    <name evidence="2" type="ORF">Sjap_011251</name>
</gene>
<protein>
    <submittedName>
        <fullName evidence="2">Uncharacterized protein</fullName>
    </submittedName>
</protein>
<dbReference type="EMBL" id="JBBNAE010000004">
    <property type="protein sequence ID" value="KAK9130764.1"/>
    <property type="molecule type" value="Genomic_DNA"/>
</dbReference>
<name>A0AAP0P5D5_9MAGN</name>
<feature type="region of interest" description="Disordered" evidence="1">
    <location>
        <begin position="38"/>
        <end position="125"/>
    </location>
</feature>
<evidence type="ECO:0000313" key="3">
    <source>
        <dbReference type="Proteomes" id="UP001417504"/>
    </source>
</evidence>
<comment type="caution">
    <text evidence="2">The sequence shown here is derived from an EMBL/GenBank/DDBJ whole genome shotgun (WGS) entry which is preliminary data.</text>
</comment>
<reference evidence="2 3" key="1">
    <citation type="submission" date="2024-01" db="EMBL/GenBank/DDBJ databases">
        <title>Genome assemblies of Stephania.</title>
        <authorList>
            <person name="Yang L."/>
        </authorList>
    </citation>
    <scope>NUCLEOTIDE SEQUENCE [LARGE SCALE GENOMIC DNA]</scope>
    <source>
        <strain evidence="2">QJT</strain>
        <tissue evidence="2">Leaf</tissue>
    </source>
</reference>
<evidence type="ECO:0000256" key="1">
    <source>
        <dbReference type="SAM" id="MobiDB-lite"/>
    </source>
</evidence>
<evidence type="ECO:0000313" key="2">
    <source>
        <dbReference type="EMBL" id="KAK9130764.1"/>
    </source>
</evidence>
<keyword evidence="3" id="KW-1185">Reference proteome</keyword>
<proteinExistence type="predicted"/>
<dbReference type="Proteomes" id="UP001417504">
    <property type="component" value="Unassembled WGS sequence"/>
</dbReference>